<dbReference type="PANTHER" id="PTHR20982">
    <property type="entry name" value="RIBOSOME RECYCLING FACTOR"/>
    <property type="match status" value="1"/>
</dbReference>
<dbReference type="STRING" id="1797589.A2784_00465"/>
<dbReference type="EMBL" id="MHCH01000013">
    <property type="protein sequence ID" value="OGY17944.1"/>
    <property type="molecule type" value="Genomic_DNA"/>
</dbReference>
<feature type="domain" description="Ribosome recycling factor" evidence="3">
    <location>
        <begin position="19"/>
        <end position="181"/>
    </location>
</feature>
<name>A0A1G1VRJ5_9BACT</name>
<dbReference type="GO" id="GO:0043023">
    <property type="term" value="F:ribosomal large subunit binding"/>
    <property type="evidence" value="ECO:0007669"/>
    <property type="project" value="TreeGrafter"/>
</dbReference>
<gene>
    <name evidence="4" type="ORF">A2784_00465</name>
</gene>
<proteinExistence type="inferred from homology"/>
<protein>
    <recommendedName>
        <fullName evidence="3">Ribosome recycling factor domain-containing protein</fullName>
    </recommendedName>
</protein>
<dbReference type="InterPro" id="IPR036191">
    <property type="entry name" value="RRF_sf"/>
</dbReference>
<reference evidence="4 5" key="1">
    <citation type="journal article" date="2016" name="Nat. Commun.">
        <title>Thousands of microbial genomes shed light on interconnected biogeochemical processes in an aquifer system.</title>
        <authorList>
            <person name="Anantharaman K."/>
            <person name="Brown C.T."/>
            <person name="Hug L.A."/>
            <person name="Sharon I."/>
            <person name="Castelle C.J."/>
            <person name="Probst A.J."/>
            <person name="Thomas B.C."/>
            <person name="Singh A."/>
            <person name="Wilkins M.J."/>
            <person name="Karaoz U."/>
            <person name="Brodie E.L."/>
            <person name="Williams K.H."/>
            <person name="Hubbard S.S."/>
            <person name="Banfield J.F."/>
        </authorList>
    </citation>
    <scope>NUCLEOTIDE SEQUENCE [LARGE SCALE GENOMIC DNA]</scope>
</reference>
<evidence type="ECO:0000259" key="3">
    <source>
        <dbReference type="Pfam" id="PF01765"/>
    </source>
</evidence>
<dbReference type="InterPro" id="IPR002661">
    <property type="entry name" value="Ribosome_recyc_fac"/>
</dbReference>
<keyword evidence="2" id="KW-0648">Protein biosynthesis</keyword>
<dbReference type="InterPro" id="IPR023584">
    <property type="entry name" value="Ribosome_recyc_fac_dom"/>
</dbReference>
<comment type="caution">
    <text evidence="4">The sequence shown here is derived from an EMBL/GenBank/DDBJ whole genome shotgun (WGS) entry which is preliminary data.</text>
</comment>
<dbReference type="PANTHER" id="PTHR20982:SF3">
    <property type="entry name" value="MITOCHONDRIAL RIBOSOME RECYCLING FACTOR PSEUDO 1"/>
    <property type="match status" value="1"/>
</dbReference>
<organism evidence="4 5">
    <name type="scientific">Candidatus Chisholmbacteria bacterium RIFCSPHIGHO2_01_FULL_48_12</name>
    <dbReference type="NCBI Taxonomy" id="1797589"/>
    <lineage>
        <taxon>Bacteria</taxon>
        <taxon>Candidatus Chisholmiibacteriota</taxon>
    </lineage>
</organism>
<evidence type="ECO:0000256" key="2">
    <source>
        <dbReference type="ARBA" id="ARBA00022917"/>
    </source>
</evidence>
<dbReference type="GO" id="GO:0006412">
    <property type="term" value="P:translation"/>
    <property type="evidence" value="ECO:0007669"/>
    <property type="project" value="UniProtKB-KW"/>
</dbReference>
<dbReference type="FunFam" id="3.30.1360.40:FF:000001">
    <property type="entry name" value="Ribosome-recycling factor"/>
    <property type="match status" value="1"/>
</dbReference>
<evidence type="ECO:0000313" key="5">
    <source>
        <dbReference type="Proteomes" id="UP000177324"/>
    </source>
</evidence>
<evidence type="ECO:0000313" key="4">
    <source>
        <dbReference type="EMBL" id="OGY17944.1"/>
    </source>
</evidence>
<dbReference type="Gene3D" id="3.30.1360.40">
    <property type="match status" value="1"/>
</dbReference>
<dbReference type="Gene3D" id="1.10.132.20">
    <property type="entry name" value="Ribosome-recycling factor"/>
    <property type="match status" value="1"/>
</dbReference>
<dbReference type="Pfam" id="PF01765">
    <property type="entry name" value="RRF"/>
    <property type="match status" value="1"/>
</dbReference>
<accession>A0A1G1VRJ5</accession>
<dbReference type="Proteomes" id="UP000177324">
    <property type="component" value="Unassembled WGS sequence"/>
</dbReference>
<dbReference type="SUPFAM" id="SSF55194">
    <property type="entry name" value="Ribosome recycling factor, RRF"/>
    <property type="match status" value="1"/>
</dbReference>
<evidence type="ECO:0000256" key="1">
    <source>
        <dbReference type="ARBA" id="ARBA00005912"/>
    </source>
</evidence>
<sequence>MLEAARQSFEGVLGVIAGDLAAVRTGRARPELIEKVAVEAYEGQPRMSLVELAAISAPDPQQLVVRPWDQGVLSKIEKALAAADLGLNPVVDGDIIRIAIPALTEERRKDLVMLVHKKLEAGRNLLRGERQQIKEKIEAQKGQPNVSKDDIFRQLEELQKLTEEFMGKIEAMGKAKEAELLSI</sequence>
<comment type="similarity">
    <text evidence="1">Belongs to the RRF family.</text>
</comment>
<dbReference type="AlphaFoldDB" id="A0A1G1VRJ5"/>